<dbReference type="Gene3D" id="2.60.120.260">
    <property type="entry name" value="Galactose-binding domain-like"/>
    <property type="match status" value="1"/>
</dbReference>
<evidence type="ECO:0008006" key="5">
    <source>
        <dbReference type="Google" id="ProtNLM"/>
    </source>
</evidence>
<accession>A0A6A4VUK6</accession>
<dbReference type="OrthoDB" id="538816at2759"/>
<reference evidence="3 4" key="1">
    <citation type="submission" date="2019-07" db="EMBL/GenBank/DDBJ databases">
        <title>Draft genome assembly of a fouling barnacle, Amphibalanus amphitrite (Darwin, 1854): The first reference genome for Thecostraca.</title>
        <authorList>
            <person name="Kim W."/>
        </authorList>
    </citation>
    <scope>NUCLEOTIDE SEQUENCE [LARGE SCALE GENOMIC DNA]</scope>
    <source>
        <strain evidence="3">SNU_AA5</strain>
        <tissue evidence="3">Soma without cirri and trophi</tissue>
    </source>
</reference>
<dbReference type="SUPFAM" id="SSF49785">
    <property type="entry name" value="Galactose-binding domain-like"/>
    <property type="match status" value="1"/>
</dbReference>
<feature type="domain" description="Apple" evidence="2">
    <location>
        <begin position="121"/>
        <end position="196"/>
    </location>
</feature>
<dbReference type="PROSITE" id="PS50948">
    <property type="entry name" value="PAN"/>
    <property type="match status" value="1"/>
</dbReference>
<dbReference type="EMBL" id="VIIS01001685">
    <property type="protein sequence ID" value="KAF0294472.1"/>
    <property type="molecule type" value="Genomic_DNA"/>
</dbReference>
<dbReference type="InterPro" id="IPR008979">
    <property type="entry name" value="Galactose-bd-like_sf"/>
</dbReference>
<dbReference type="InterPro" id="IPR016186">
    <property type="entry name" value="C-type_lectin-like/link_sf"/>
</dbReference>
<feature type="domain" description="C-type lectin" evidence="1">
    <location>
        <begin position="224"/>
        <end position="325"/>
    </location>
</feature>
<name>A0A6A4VUK6_AMPAM</name>
<dbReference type="Gene3D" id="3.10.100.10">
    <property type="entry name" value="Mannose-Binding Protein A, subunit A"/>
    <property type="match status" value="1"/>
</dbReference>
<proteinExistence type="predicted"/>
<evidence type="ECO:0000259" key="2">
    <source>
        <dbReference type="PROSITE" id="PS50948"/>
    </source>
</evidence>
<dbReference type="Proteomes" id="UP000440578">
    <property type="component" value="Unassembled WGS sequence"/>
</dbReference>
<dbReference type="SUPFAM" id="SSF56436">
    <property type="entry name" value="C-type lectin-like"/>
    <property type="match status" value="1"/>
</dbReference>
<dbReference type="AlphaFoldDB" id="A0A6A4VUK6"/>
<evidence type="ECO:0000313" key="4">
    <source>
        <dbReference type="Proteomes" id="UP000440578"/>
    </source>
</evidence>
<organism evidence="3 4">
    <name type="scientific">Amphibalanus amphitrite</name>
    <name type="common">Striped barnacle</name>
    <name type="synonym">Balanus amphitrite</name>
    <dbReference type="NCBI Taxonomy" id="1232801"/>
    <lineage>
        <taxon>Eukaryota</taxon>
        <taxon>Metazoa</taxon>
        <taxon>Ecdysozoa</taxon>
        <taxon>Arthropoda</taxon>
        <taxon>Crustacea</taxon>
        <taxon>Multicrustacea</taxon>
        <taxon>Cirripedia</taxon>
        <taxon>Thoracica</taxon>
        <taxon>Thoracicalcarea</taxon>
        <taxon>Balanomorpha</taxon>
        <taxon>Balanoidea</taxon>
        <taxon>Balanidae</taxon>
        <taxon>Amphibalaninae</taxon>
        <taxon>Amphibalanus</taxon>
    </lineage>
</organism>
<keyword evidence="4" id="KW-1185">Reference proteome</keyword>
<evidence type="ECO:0000313" key="3">
    <source>
        <dbReference type="EMBL" id="KAF0294472.1"/>
    </source>
</evidence>
<dbReference type="InterPro" id="IPR001304">
    <property type="entry name" value="C-type_lectin-like"/>
</dbReference>
<sequence length="474" mass="50981">MLSFEEVTPAGGLLSDPDVVQLEPGVGECECRARCLSDIACRGYGHSVSTSTCLLTELLPTPGRLNTSAGDWRWHARRGVRLLGEPCAADRDCSLLVPGATCFNSTCGCHGPVEEDGSGGCRKAGSFIAVGTGRLTGQPLWEQSGASVNACSAVCAANSTCLAFDLSSDGICTFYSEGITSDTGSGRDVQSFVWSFRRPDGKPPQSYTPVNGTFLSLLPPINGSEAAQACYAYSSILMPGVSPEQLEQRSQFLATQLVGAVWIGLEDMLEHGNYLSSDGTPIETIAWNSAIEPSSSTSGEACALVNPQGRILDNSCSLVRPPLCQFVGENLALNKPSWMNAHHPPAGPARGNDGNVFTIVHTPMPVVLPVATWTVDLGGPVQVTSVLYAARRRCCGWRNHLTEVRAGTHPTNFDEHHSALCVWLERPFMVETYARQFPCTTPLTGRYVRVIRHRPERVMDFADVSVFGNRLQMP</sequence>
<evidence type="ECO:0000259" key="1">
    <source>
        <dbReference type="PROSITE" id="PS50041"/>
    </source>
</evidence>
<protein>
    <recommendedName>
        <fullName evidence="5">C-type lectin domain-containing protein</fullName>
    </recommendedName>
</protein>
<dbReference type="InterPro" id="IPR016187">
    <property type="entry name" value="CTDL_fold"/>
</dbReference>
<dbReference type="CDD" id="cd00037">
    <property type="entry name" value="CLECT"/>
    <property type="match status" value="1"/>
</dbReference>
<gene>
    <name evidence="3" type="ORF">FJT64_007887</name>
</gene>
<dbReference type="InterPro" id="IPR003609">
    <property type="entry name" value="Pan_app"/>
</dbReference>
<comment type="caution">
    <text evidence="3">The sequence shown here is derived from an EMBL/GenBank/DDBJ whole genome shotgun (WGS) entry which is preliminary data.</text>
</comment>
<dbReference type="Pfam" id="PF00059">
    <property type="entry name" value="Lectin_C"/>
    <property type="match status" value="1"/>
</dbReference>
<dbReference type="PROSITE" id="PS50041">
    <property type="entry name" value="C_TYPE_LECTIN_2"/>
    <property type="match status" value="1"/>
</dbReference>